<protein>
    <submittedName>
        <fullName evidence="1">11039_t:CDS:1</fullName>
    </submittedName>
</protein>
<accession>A0ACA9MKP0</accession>
<keyword evidence="2" id="KW-1185">Reference proteome</keyword>
<proteinExistence type="predicted"/>
<organism evidence="1 2">
    <name type="scientific">Acaulospora colombiana</name>
    <dbReference type="NCBI Taxonomy" id="27376"/>
    <lineage>
        <taxon>Eukaryota</taxon>
        <taxon>Fungi</taxon>
        <taxon>Fungi incertae sedis</taxon>
        <taxon>Mucoromycota</taxon>
        <taxon>Glomeromycotina</taxon>
        <taxon>Glomeromycetes</taxon>
        <taxon>Diversisporales</taxon>
        <taxon>Acaulosporaceae</taxon>
        <taxon>Acaulospora</taxon>
    </lineage>
</organism>
<evidence type="ECO:0000313" key="1">
    <source>
        <dbReference type="EMBL" id="CAG8584094.1"/>
    </source>
</evidence>
<sequence length="146" mass="16415">MPEGVKREFLELENNEESFMSHKIGEPNSDFSKKSTEISQNDKSNESNKKPKTFPLNPPTLLDSKINEFLPKIAEGNKRLATKEPTSVNIEHVEDGTENVIEWVYKHRIGVFEHKESEGIVMGKGGGNDTTLKKDSIVMLDSQPTT</sequence>
<comment type="caution">
    <text evidence="1">The sequence shown here is derived from an EMBL/GenBank/DDBJ whole genome shotgun (WGS) entry which is preliminary data.</text>
</comment>
<dbReference type="Proteomes" id="UP000789525">
    <property type="component" value="Unassembled WGS sequence"/>
</dbReference>
<dbReference type="EMBL" id="CAJVPT010012016">
    <property type="protein sequence ID" value="CAG8584094.1"/>
    <property type="molecule type" value="Genomic_DNA"/>
</dbReference>
<name>A0ACA9MKP0_9GLOM</name>
<feature type="non-terminal residue" evidence="1">
    <location>
        <position position="146"/>
    </location>
</feature>
<evidence type="ECO:0000313" key="2">
    <source>
        <dbReference type="Proteomes" id="UP000789525"/>
    </source>
</evidence>
<reference evidence="1" key="1">
    <citation type="submission" date="2021-06" db="EMBL/GenBank/DDBJ databases">
        <authorList>
            <person name="Kallberg Y."/>
            <person name="Tangrot J."/>
            <person name="Rosling A."/>
        </authorList>
    </citation>
    <scope>NUCLEOTIDE SEQUENCE</scope>
    <source>
        <strain evidence="1">CL356</strain>
    </source>
</reference>
<gene>
    <name evidence="1" type="ORF">ACOLOM_LOCUS6074</name>
</gene>